<dbReference type="InterPro" id="IPR020378">
    <property type="entry name" value="DUF4186"/>
</dbReference>
<reference evidence="1 2" key="1">
    <citation type="submission" date="2018-05" db="EMBL/GenBank/DDBJ databases">
        <title>Genomic Encyclopedia of Type Strains, Phase IV (KMG-IV): sequencing the most valuable type-strain genomes for metagenomic binning, comparative biology and taxonomic classification.</title>
        <authorList>
            <person name="Goeker M."/>
        </authorList>
    </citation>
    <scope>NUCLEOTIDE SEQUENCE [LARGE SCALE GENOMIC DNA]</scope>
    <source>
        <strain evidence="1 2">JC118</strain>
    </source>
</reference>
<comment type="caution">
    <text evidence="1">The sequence shown here is derived from an EMBL/GenBank/DDBJ whole genome shotgun (WGS) entry which is preliminary data.</text>
</comment>
<evidence type="ECO:0000313" key="2">
    <source>
        <dbReference type="Proteomes" id="UP000247612"/>
    </source>
</evidence>
<name>A0A318L854_9FIRM</name>
<dbReference type="Pfam" id="PF13811">
    <property type="entry name" value="DUF4186"/>
    <property type="match status" value="1"/>
</dbReference>
<dbReference type="AlphaFoldDB" id="A0A318L854"/>
<keyword evidence="2" id="KW-1185">Reference proteome</keyword>
<dbReference type="OrthoDB" id="9787478at2"/>
<evidence type="ECO:0000313" key="1">
    <source>
        <dbReference type="EMBL" id="PXX77877.1"/>
    </source>
</evidence>
<organism evidence="1 2">
    <name type="scientific">Dielma fastidiosa</name>
    <dbReference type="NCBI Taxonomy" id="1034346"/>
    <lineage>
        <taxon>Bacteria</taxon>
        <taxon>Bacillati</taxon>
        <taxon>Bacillota</taxon>
        <taxon>Erysipelotrichia</taxon>
        <taxon>Erysipelotrichales</taxon>
        <taxon>Erysipelotrichaceae</taxon>
        <taxon>Dielma</taxon>
    </lineage>
</organism>
<gene>
    <name evidence="1" type="ORF">DES51_109131</name>
</gene>
<dbReference type="EMBL" id="QJKH01000009">
    <property type="protein sequence ID" value="PXX77877.1"/>
    <property type="molecule type" value="Genomic_DNA"/>
</dbReference>
<dbReference type="Proteomes" id="UP000247612">
    <property type="component" value="Unassembled WGS sequence"/>
</dbReference>
<proteinExistence type="predicted"/>
<dbReference type="STRING" id="1034346.GCA_000313565_02793"/>
<accession>A0A318L854</accession>
<sequence length="121" mass="13783">MSAPSSMDELFARLSRSAFRSRFQLKAKELAYIEAKGLPTIRRHAEDFVAKRLAAAEPLNDGKQTPMRGHPVFIAQHACAVCCRGCLEKWHGIPKHKELSQAEQAYIVEVIMIWIDRQLHK</sequence>
<protein>
    <submittedName>
        <fullName evidence="1">Uncharacterized protein DUF4186</fullName>
    </submittedName>
</protein>
<dbReference type="RefSeq" id="WP_022939075.1">
    <property type="nucleotide sequence ID" value="NZ_CABKRQ010000007.1"/>
</dbReference>